<proteinExistence type="predicted"/>
<gene>
    <name evidence="2" type="ORF">EVA_08898</name>
</gene>
<evidence type="ECO:0000259" key="1">
    <source>
        <dbReference type="Pfam" id="PF22292"/>
    </source>
</evidence>
<name>J9CS03_9ZZZZ</name>
<feature type="domain" description="DUF6965" evidence="1">
    <location>
        <begin position="11"/>
        <end position="76"/>
    </location>
</feature>
<organism evidence="2">
    <name type="scientific">gut metagenome</name>
    <dbReference type="NCBI Taxonomy" id="749906"/>
    <lineage>
        <taxon>unclassified sequences</taxon>
        <taxon>metagenomes</taxon>
        <taxon>organismal metagenomes</taxon>
    </lineage>
</organism>
<reference evidence="2" key="1">
    <citation type="journal article" date="2012" name="PLoS ONE">
        <title>Gene sets for utilization of primary and secondary nutrition supplies in the distal gut of endangered iberian lynx.</title>
        <authorList>
            <person name="Alcaide M."/>
            <person name="Messina E."/>
            <person name="Richter M."/>
            <person name="Bargiela R."/>
            <person name="Peplies J."/>
            <person name="Huws S.A."/>
            <person name="Newbold C.J."/>
            <person name="Golyshin P.N."/>
            <person name="Simon M.A."/>
            <person name="Lopez G."/>
            <person name="Yakimov M.M."/>
            <person name="Ferrer M."/>
        </authorList>
    </citation>
    <scope>NUCLEOTIDE SEQUENCE</scope>
</reference>
<dbReference type="InterPro" id="IPR054238">
    <property type="entry name" value="DUF6965"/>
</dbReference>
<comment type="caution">
    <text evidence="2">The sequence shown here is derived from an EMBL/GenBank/DDBJ whole genome shotgun (WGS) entry which is preliminary data.</text>
</comment>
<accession>J9CS03</accession>
<evidence type="ECO:0000313" key="2">
    <source>
        <dbReference type="EMBL" id="EJX02991.1"/>
    </source>
</evidence>
<protein>
    <recommendedName>
        <fullName evidence="1">DUF6965 domain-containing protein</fullName>
    </recommendedName>
</protein>
<dbReference type="EMBL" id="AMCI01002334">
    <property type="protein sequence ID" value="EJX02991.1"/>
    <property type="molecule type" value="Genomic_DNA"/>
</dbReference>
<sequence length="84" mass="10258">MEYKKIYTQEELDDIINWTRENFKRLPQSLRLDKGTYIPDLHSTMETYIEICEKHKLNPTYGAQIRHIFMMREKLLEENLLLPE</sequence>
<dbReference type="Pfam" id="PF22292">
    <property type="entry name" value="DUF6965"/>
    <property type="match status" value="1"/>
</dbReference>
<dbReference type="AlphaFoldDB" id="J9CS03"/>